<evidence type="ECO:0000256" key="6">
    <source>
        <dbReference type="ARBA" id="ARBA00023012"/>
    </source>
</evidence>
<evidence type="ECO:0000256" key="5">
    <source>
        <dbReference type="ARBA" id="ARBA00022840"/>
    </source>
</evidence>
<dbReference type="Gene3D" id="3.30.565.10">
    <property type="entry name" value="Histidine kinase-like ATPase, C-terminal domain"/>
    <property type="match status" value="1"/>
</dbReference>
<dbReference type="InterPro" id="IPR000700">
    <property type="entry name" value="PAS-assoc_C"/>
</dbReference>
<name>A0A6V8LXV4_9BACT</name>
<proteinExistence type="predicted"/>
<keyword evidence="6" id="KW-0902">Two-component regulatory system</keyword>
<feature type="domain" description="Histidine kinase" evidence="8">
    <location>
        <begin position="470"/>
        <end position="662"/>
    </location>
</feature>
<accession>A0A6V8LXV4</accession>
<dbReference type="GO" id="GO:0004673">
    <property type="term" value="F:protein histidine kinase activity"/>
    <property type="evidence" value="ECO:0007669"/>
    <property type="project" value="UniProtKB-EC"/>
</dbReference>
<dbReference type="PROSITE" id="PS50112">
    <property type="entry name" value="PAS"/>
    <property type="match status" value="1"/>
</dbReference>
<dbReference type="InterPro" id="IPR036890">
    <property type="entry name" value="HATPase_C_sf"/>
</dbReference>
<evidence type="ECO:0000256" key="2">
    <source>
        <dbReference type="ARBA" id="ARBA00022679"/>
    </source>
</evidence>
<sequence length="673" mass="74227">MLYIPNYFFFGASQVFNGVVLWSIAGKESVGGRIAGAAMVLWGLHHFDYPFLRPVAWFAPWGFLIGASLGLLAAVAIIMAYMERLQAELARGERRFRVLFHGNKVPFLLIDPMDGRIVEANDGAAAFYGYEGGELRTMNVSQINTLPPEEIATLRRRAVEGGQQQFLFKHRLKSGEVRTVEVFANPVDISGHTYLFSIVQDVTTRQQALKALQESRERLQAVVENVADAIYLADEEGRFVEVNAAAVRQTGFSRRELLGMGIHDLDASDPPSDLSAFHELLASQPAITFESRHRRADGRLLPVEVRAVRLELGGRPHLLGVVTDLTPRKEAEHSLALANKTLAAILDGIPAYVNVIDAESREVLFMNRALKDSLGVETAGGLCFRVFRGREHACENCSLDRLTPLAGDALNVWEDRNPMTGKWLINHDRILDWFDGRRVRVQVALDISQRKEAEEMMAASLLEKEVLLREIHHRVKNNLQIISSLLSLQESGQDNPGAGQVLSDCRGRVMSMALIHERLYRSRDFTAISLEDYLRDFLPGLVETCRGGRDLRMEIDARGASLGLDQAIPFGLIVNELVTNALKHAFVGRSSGRITVSAAQADGRLTLRVADDGAGLPEGFSPGSTSTLGMQIVTMLAEQLHGELSYASGQGASFTLEFPCGGDFGAARRPERT</sequence>
<feature type="transmembrane region" description="Helical" evidence="7">
    <location>
        <begin position="58"/>
        <end position="81"/>
    </location>
</feature>
<keyword evidence="7" id="KW-0812">Transmembrane</keyword>
<dbReference type="SUPFAM" id="SSF55874">
    <property type="entry name" value="ATPase domain of HSP90 chaperone/DNA topoisomerase II/histidine kinase"/>
    <property type="match status" value="1"/>
</dbReference>
<dbReference type="InterPro" id="IPR005467">
    <property type="entry name" value="His_kinase_dom"/>
</dbReference>
<dbReference type="GO" id="GO:0000160">
    <property type="term" value="P:phosphorelay signal transduction system"/>
    <property type="evidence" value="ECO:0007669"/>
    <property type="project" value="UniProtKB-KW"/>
</dbReference>
<dbReference type="SMART" id="SM00091">
    <property type="entry name" value="PAS"/>
    <property type="match status" value="2"/>
</dbReference>
<evidence type="ECO:0000313" key="11">
    <source>
        <dbReference type="EMBL" id="GFK95421.1"/>
    </source>
</evidence>
<keyword evidence="1" id="KW-0597">Phosphoprotein</keyword>
<feature type="domain" description="PAC" evidence="10">
    <location>
        <begin position="287"/>
        <end position="337"/>
    </location>
</feature>
<keyword evidence="3" id="KW-0547">Nucleotide-binding</keyword>
<dbReference type="PROSITE" id="PS50109">
    <property type="entry name" value="HIS_KIN"/>
    <property type="match status" value="1"/>
</dbReference>
<keyword evidence="7" id="KW-1133">Transmembrane helix</keyword>
<evidence type="ECO:0000256" key="1">
    <source>
        <dbReference type="ARBA" id="ARBA00022553"/>
    </source>
</evidence>
<organism evidence="11 12">
    <name type="scientific">Fundidesulfovibrio magnetotacticus</name>
    <dbReference type="NCBI Taxonomy" id="2730080"/>
    <lineage>
        <taxon>Bacteria</taxon>
        <taxon>Pseudomonadati</taxon>
        <taxon>Thermodesulfobacteriota</taxon>
        <taxon>Desulfovibrionia</taxon>
        <taxon>Desulfovibrionales</taxon>
        <taxon>Desulfovibrionaceae</taxon>
        <taxon>Fundidesulfovibrio</taxon>
    </lineage>
</organism>
<comment type="caution">
    <text evidence="11">The sequence shown here is derived from an EMBL/GenBank/DDBJ whole genome shotgun (WGS) entry which is preliminary data.</text>
</comment>
<dbReference type="Pfam" id="PF00989">
    <property type="entry name" value="PAS"/>
    <property type="match status" value="1"/>
</dbReference>
<evidence type="ECO:0000259" key="8">
    <source>
        <dbReference type="PROSITE" id="PS50109"/>
    </source>
</evidence>
<dbReference type="GO" id="GO:0005524">
    <property type="term" value="F:ATP binding"/>
    <property type="evidence" value="ECO:0007669"/>
    <property type="project" value="UniProtKB-KW"/>
</dbReference>
<evidence type="ECO:0000313" key="12">
    <source>
        <dbReference type="Proteomes" id="UP000494245"/>
    </source>
</evidence>
<dbReference type="InterPro" id="IPR013767">
    <property type="entry name" value="PAS_fold"/>
</dbReference>
<evidence type="ECO:0000256" key="3">
    <source>
        <dbReference type="ARBA" id="ARBA00022741"/>
    </source>
</evidence>
<dbReference type="PANTHER" id="PTHR43065:SF23">
    <property type="entry name" value="SENSOR HISTIDINE KINASE PDTAS"/>
    <property type="match status" value="1"/>
</dbReference>
<dbReference type="InterPro" id="IPR001610">
    <property type="entry name" value="PAC"/>
</dbReference>
<keyword evidence="7" id="KW-0472">Membrane</keyword>
<dbReference type="GO" id="GO:0006355">
    <property type="term" value="P:regulation of DNA-templated transcription"/>
    <property type="evidence" value="ECO:0007669"/>
    <property type="project" value="InterPro"/>
</dbReference>
<dbReference type="Pfam" id="PF07568">
    <property type="entry name" value="HisKA_2"/>
    <property type="match status" value="1"/>
</dbReference>
<dbReference type="InterPro" id="IPR035965">
    <property type="entry name" value="PAS-like_dom_sf"/>
</dbReference>
<dbReference type="NCBIfam" id="TIGR00229">
    <property type="entry name" value="sensory_box"/>
    <property type="match status" value="2"/>
</dbReference>
<evidence type="ECO:0000256" key="4">
    <source>
        <dbReference type="ARBA" id="ARBA00022777"/>
    </source>
</evidence>
<dbReference type="Gene3D" id="3.30.450.20">
    <property type="entry name" value="PAS domain"/>
    <property type="match status" value="3"/>
</dbReference>
<dbReference type="SUPFAM" id="SSF55785">
    <property type="entry name" value="PYP-like sensor domain (PAS domain)"/>
    <property type="match status" value="2"/>
</dbReference>
<dbReference type="Proteomes" id="UP000494245">
    <property type="component" value="Unassembled WGS sequence"/>
</dbReference>
<keyword evidence="5" id="KW-0067">ATP-binding</keyword>
<dbReference type="EMBL" id="BLTE01000017">
    <property type="protein sequence ID" value="GFK95421.1"/>
    <property type="molecule type" value="Genomic_DNA"/>
</dbReference>
<dbReference type="Pfam" id="PF02518">
    <property type="entry name" value="HATPase_c"/>
    <property type="match status" value="1"/>
</dbReference>
<keyword evidence="12" id="KW-1185">Reference proteome</keyword>
<dbReference type="SMART" id="SM00086">
    <property type="entry name" value="PAC"/>
    <property type="match status" value="2"/>
</dbReference>
<dbReference type="InterPro" id="IPR003594">
    <property type="entry name" value="HATPase_dom"/>
</dbReference>
<feature type="transmembrane region" description="Helical" evidence="7">
    <location>
        <begin position="34"/>
        <end position="52"/>
    </location>
</feature>
<feature type="domain" description="PAS" evidence="9">
    <location>
        <begin position="215"/>
        <end position="259"/>
    </location>
</feature>
<evidence type="ECO:0000259" key="10">
    <source>
        <dbReference type="PROSITE" id="PS50113"/>
    </source>
</evidence>
<dbReference type="SMART" id="SM00387">
    <property type="entry name" value="HATPase_c"/>
    <property type="match status" value="1"/>
</dbReference>
<evidence type="ECO:0000259" key="9">
    <source>
        <dbReference type="PROSITE" id="PS50112"/>
    </source>
</evidence>
<feature type="transmembrane region" description="Helical" evidence="7">
    <location>
        <begin position="6"/>
        <end position="25"/>
    </location>
</feature>
<reference evidence="11 12" key="2">
    <citation type="submission" date="2020-05" db="EMBL/GenBank/DDBJ databases">
        <title>Draft genome sequence of Desulfovibrio sp. strainFSS-1.</title>
        <authorList>
            <person name="Shimoshige H."/>
            <person name="Kobayashi H."/>
            <person name="Maekawa T."/>
        </authorList>
    </citation>
    <scope>NUCLEOTIDE SEQUENCE [LARGE SCALE GENOMIC DNA]</scope>
    <source>
        <strain evidence="11 12">SIID29052-01</strain>
    </source>
</reference>
<dbReference type="PROSITE" id="PS50113">
    <property type="entry name" value="PAC"/>
    <property type="match status" value="1"/>
</dbReference>
<reference evidence="11 12" key="1">
    <citation type="submission" date="2020-04" db="EMBL/GenBank/DDBJ databases">
        <authorList>
            <consortium name="Desulfovibrio sp. FSS-1 genome sequencing consortium"/>
            <person name="Shimoshige H."/>
            <person name="Kobayashi H."/>
            <person name="Maekawa T."/>
        </authorList>
    </citation>
    <scope>NUCLEOTIDE SEQUENCE [LARGE SCALE GENOMIC DNA]</scope>
    <source>
        <strain evidence="11 12">SIID29052-01</strain>
    </source>
</reference>
<protein>
    <submittedName>
        <fullName evidence="11">Putative sensor histidine kinase pdtaS</fullName>
        <ecNumber evidence="11">2.7.13.3</ecNumber>
    </submittedName>
</protein>
<evidence type="ECO:0000256" key="7">
    <source>
        <dbReference type="SAM" id="Phobius"/>
    </source>
</evidence>
<gene>
    <name evidence="11" type="primary">pdtaS_4</name>
    <name evidence="11" type="ORF">NNJEOMEG_03284</name>
</gene>
<dbReference type="Pfam" id="PF13426">
    <property type="entry name" value="PAS_9"/>
    <property type="match status" value="1"/>
</dbReference>
<dbReference type="EC" id="2.7.13.3" evidence="11"/>
<dbReference type="PANTHER" id="PTHR43065">
    <property type="entry name" value="SENSOR HISTIDINE KINASE"/>
    <property type="match status" value="1"/>
</dbReference>
<keyword evidence="2 11" id="KW-0808">Transferase</keyword>
<dbReference type="CDD" id="cd00130">
    <property type="entry name" value="PAS"/>
    <property type="match status" value="2"/>
</dbReference>
<dbReference type="InterPro" id="IPR011495">
    <property type="entry name" value="Sig_transdc_His_kin_sub2_dim/P"/>
</dbReference>
<dbReference type="AlphaFoldDB" id="A0A6V8LXV4"/>
<keyword evidence="4 11" id="KW-0418">Kinase</keyword>
<dbReference type="InterPro" id="IPR000014">
    <property type="entry name" value="PAS"/>
</dbReference>